<dbReference type="Proteomes" id="UP000054538">
    <property type="component" value="Unassembled WGS sequence"/>
</dbReference>
<dbReference type="InParanoid" id="A0A0D0D503"/>
<organism evidence="1 2">
    <name type="scientific">Paxillus rubicundulus Ve08.2h10</name>
    <dbReference type="NCBI Taxonomy" id="930991"/>
    <lineage>
        <taxon>Eukaryota</taxon>
        <taxon>Fungi</taxon>
        <taxon>Dikarya</taxon>
        <taxon>Basidiomycota</taxon>
        <taxon>Agaricomycotina</taxon>
        <taxon>Agaricomycetes</taxon>
        <taxon>Agaricomycetidae</taxon>
        <taxon>Boletales</taxon>
        <taxon>Paxilineae</taxon>
        <taxon>Paxillaceae</taxon>
        <taxon>Paxillus</taxon>
    </lineage>
</organism>
<gene>
    <name evidence="1" type="ORF">PAXRUDRAFT_617865</name>
</gene>
<proteinExistence type="predicted"/>
<dbReference type="EMBL" id="KN825361">
    <property type="protein sequence ID" value="KIK91677.1"/>
    <property type="molecule type" value="Genomic_DNA"/>
</dbReference>
<sequence length="58" mass="6857">MNMLLQPRHLYCLSQIEQDTRHIHPLRPQAADILPRMYFLLRVLKKSRARSALFPSGK</sequence>
<reference evidence="2" key="2">
    <citation type="submission" date="2015-01" db="EMBL/GenBank/DDBJ databases">
        <title>Evolutionary Origins and Diversification of the Mycorrhizal Mutualists.</title>
        <authorList>
            <consortium name="DOE Joint Genome Institute"/>
            <consortium name="Mycorrhizal Genomics Consortium"/>
            <person name="Kohler A."/>
            <person name="Kuo A."/>
            <person name="Nagy L.G."/>
            <person name="Floudas D."/>
            <person name="Copeland A."/>
            <person name="Barry K.W."/>
            <person name="Cichocki N."/>
            <person name="Veneault-Fourrey C."/>
            <person name="LaButti K."/>
            <person name="Lindquist E.A."/>
            <person name="Lipzen A."/>
            <person name="Lundell T."/>
            <person name="Morin E."/>
            <person name="Murat C."/>
            <person name="Riley R."/>
            <person name="Ohm R."/>
            <person name="Sun H."/>
            <person name="Tunlid A."/>
            <person name="Henrissat B."/>
            <person name="Grigoriev I.V."/>
            <person name="Hibbett D.S."/>
            <person name="Martin F."/>
        </authorList>
    </citation>
    <scope>NUCLEOTIDE SEQUENCE [LARGE SCALE GENOMIC DNA]</scope>
    <source>
        <strain evidence="2">Ve08.2h10</strain>
    </source>
</reference>
<evidence type="ECO:0000313" key="1">
    <source>
        <dbReference type="EMBL" id="KIK91677.1"/>
    </source>
</evidence>
<evidence type="ECO:0000313" key="2">
    <source>
        <dbReference type="Proteomes" id="UP000054538"/>
    </source>
</evidence>
<protein>
    <submittedName>
        <fullName evidence="1">Uncharacterized protein</fullName>
    </submittedName>
</protein>
<dbReference type="HOGENOM" id="CLU_2979780_0_0_1"/>
<reference evidence="1 2" key="1">
    <citation type="submission" date="2014-04" db="EMBL/GenBank/DDBJ databases">
        <authorList>
            <consortium name="DOE Joint Genome Institute"/>
            <person name="Kuo A."/>
            <person name="Kohler A."/>
            <person name="Jargeat P."/>
            <person name="Nagy L.G."/>
            <person name="Floudas D."/>
            <person name="Copeland A."/>
            <person name="Barry K.W."/>
            <person name="Cichocki N."/>
            <person name="Veneault-Fourrey C."/>
            <person name="LaButti K."/>
            <person name="Lindquist E.A."/>
            <person name="Lipzen A."/>
            <person name="Lundell T."/>
            <person name="Morin E."/>
            <person name="Murat C."/>
            <person name="Sun H."/>
            <person name="Tunlid A."/>
            <person name="Henrissat B."/>
            <person name="Grigoriev I.V."/>
            <person name="Hibbett D.S."/>
            <person name="Martin F."/>
            <person name="Nordberg H.P."/>
            <person name="Cantor M.N."/>
            <person name="Hua S.X."/>
        </authorList>
    </citation>
    <scope>NUCLEOTIDE SEQUENCE [LARGE SCALE GENOMIC DNA]</scope>
    <source>
        <strain evidence="1 2">Ve08.2h10</strain>
    </source>
</reference>
<dbReference type="AlphaFoldDB" id="A0A0D0D503"/>
<accession>A0A0D0D503</accession>
<name>A0A0D0D503_9AGAM</name>
<keyword evidence="2" id="KW-1185">Reference proteome</keyword>